<dbReference type="FunFam" id="3.30.565.10:FF:000006">
    <property type="entry name" value="Sensor histidine kinase WalK"/>
    <property type="match status" value="1"/>
</dbReference>
<comment type="caution">
    <text evidence="10">The sequence shown here is derived from an EMBL/GenBank/DDBJ whole genome shotgun (WGS) entry which is preliminary data.</text>
</comment>
<dbReference type="AlphaFoldDB" id="A0A1F5Z5M3"/>
<dbReference type="Gene3D" id="1.10.287.130">
    <property type="match status" value="1"/>
</dbReference>
<evidence type="ECO:0000256" key="8">
    <source>
        <dbReference type="SAM" id="Coils"/>
    </source>
</evidence>
<evidence type="ECO:0000256" key="4">
    <source>
        <dbReference type="ARBA" id="ARBA00022679"/>
    </source>
</evidence>
<evidence type="ECO:0000256" key="1">
    <source>
        <dbReference type="ARBA" id="ARBA00000085"/>
    </source>
</evidence>
<keyword evidence="6" id="KW-0902">Two-component regulatory system</keyword>
<dbReference type="InterPro" id="IPR036097">
    <property type="entry name" value="HisK_dim/P_sf"/>
</dbReference>
<accession>A0A1F5Z5M3</accession>
<dbReference type="SMART" id="SM00065">
    <property type="entry name" value="GAF"/>
    <property type="match status" value="1"/>
</dbReference>
<dbReference type="InterPro" id="IPR003594">
    <property type="entry name" value="HATPase_dom"/>
</dbReference>
<dbReference type="Pfam" id="PF00512">
    <property type="entry name" value="HisKA"/>
    <property type="match status" value="1"/>
</dbReference>
<dbReference type="SUPFAM" id="SSF55781">
    <property type="entry name" value="GAF domain-like"/>
    <property type="match status" value="1"/>
</dbReference>
<dbReference type="InterPro" id="IPR036890">
    <property type="entry name" value="HATPase_C_sf"/>
</dbReference>
<dbReference type="SUPFAM" id="SSF55874">
    <property type="entry name" value="ATPase domain of HSP90 chaperone/DNA topoisomerase II/histidine kinase"/>
    <property type="match status" value="1"/>
</dbReference>
<dbReference type="SMART" id="SM00387">
    <property type="entry name" value="HATPase_c"/>
    <property type="match status" value="1"/>
</dbReference>
<evidence type="ECO:0000256" key="7">
    <source>
        <dbReference type="ARBA" id="ARBA00023136"/>
    </source>
</evidence>
<name>A0A1F5Z5M3_9BACT</name>
<dbReference type="FunFam" id="1.10.287.130:FF:000001">
    <property type="entry name" value="Two-component sensor histidine kinase"/>
    <property type="match status" value="1"/>
</dbReference>
<keyword evidence="7" id="KW-0472">Membrane</keyword>
<gene>
    <name evidence="10" type="ORF">A2872_01755</name>
</gene>
<dbReference type="EC" id="2.7.13.3" evidence="2"/>
<reference evidence="10 11" key="1">
    <citation type="journal article" date="2016" name="Nat. Commun.">
        <title>Thousands of microbial genomes shed light on interconnected biogeochemical processes in an aquifer system.</title>
        <authorList>
            <person name="Anantharaman K."/>
            <person name="Brown C.T."/>
            <person name="Hug L.A."/>
            <person name="Sharon I."/>
            <person name="Castelle C.J."/>
            <person name="Probst A.J."/>
            <person name="Thomas B.C."/>
            <person name="Singh A."/>
            <person name="Wilkins M.J."/>
            <person name="Karaoz U."/>
            <person name="Brodie E.L."/>
            <person name="Williams K.H."/>
            <person name="Hubbard S.S."/>
            <person name="Banfield J.F."/>
        </authorList>
    </citation>
    <scope>NUCLEOTIDE SEQUENCE [LARGE SCALE GENOMIC DNA]</scope>
</reference>
<dbReference type="Pfam" id="PF02518">
    <property type="entry name" value="HATPase_c"/>
    <property type="match status" value="1"/>
</dbReference>
<comment type="catalytic activity">
    <reaction evidence="1">
        <text>ATP + protein L-histidine = ADP + protein N-phospho-L-histidine.</text>
        <dbReference type="EC" id="2.7.13.3"/>
    </reaction>
</comment>
<dbReference type="Proteomes" id="UP000178681">
    <property type="component" value="Unassembled WGS sequence"/>
</dbReference>
<dbReference type="Gene3D" id="3.30.450.40">
    <property type="match status" value="1"/>
</dbReference>
<dbReference type="InterPro" id="IPR050736">
    <property type="entry name" value="Sensor_HK_Regulatory"/>
</dbReference>
<dbReference type="CDD" id="cd00075">
    <property type="entry name" value="HATPase"/>
    <property type="match status" value="1"/>
</dbReference>
<dbReference type="Pfam" id="PF13185">
    <property type="entry name" value="GAF_2"/>
    <property type="match status" value="1"/>
</dbReference>
<dbReference type="PROSITE" id="PS50109">
    <property type="entry name" value="HIS_KIN"/>
    <property type="match status" value="1"/>
</dbReference>
<evidence type="ECO:0000256" key="2">
    <source>
        <dbReference type="ARBA" id="ARBA00012438"/>
    </source>
</evidence>
<proteinExistence type="predicted"/>
<dbReference type="STRING" id="1798377.A2872_01755"/>
<organism evidence="10 11">
    <name type="scientific">Candidatus Gottesmanbacteria bacterium RIFCSPHIGHO2_01_FULL_42_12</name>
    <dbReference type="NCBI Taxonomy" id="1798377"/>
    <lineage>
        <taxon>Bacteria</taxon>
        <taxon>Candidatus Gottesmaniibacteriota</taxon>
    </lineage>
</organism>
<dbReference type="EMBL" id="MFJG01000003">
    <property type="protein sequence ID" value="OGG07665.1"/>
    <property type="molecule type" value="Genomic_DNA"/>
</dbReference>
<evidence type="ECO:0000256" key="5">
    <source>
        <dbReference type="ARBA" id="ARBA00022777"/>
    </source>
</evidence>
<sequence length="471" mass="52315">MESSAPQTKKIIEALWRLQNIILETLDFKTVVQRIVDGLLLELGYLDLGYRIIVLSLLDEDKKVLRRISLSQTAEAERALKASAVPFHDIEIPLDCSDNFMVKAIAQNKPYITHNWTDLFKPVLKPEQAFENQTASGIKTSIVYPVVVRDKPIGVLIFSMVKSENEMTDDEKNLILGFTEIVGLAVQNAKLYSSIEKISEELKVANDKLKELDKKKDEFVSVASHELRTPMTAIRSYLWLALEGRGGELTAKQKYYLDRSYLSTVRLIKLVNDMLNISRIESGRVYVEPSSVDMVKLANEVISEVKPRADEQKLQIIVEPGDQKLPEVLADSDKIKEVLINLIGNSLKFTYAGGTIKITFTLKDGMVITSVTDNGEGMAQEDMPKLFQKFGLVSGSYVTNQMAAQGTGLGLYISRSILEMLGGKIWAQSEGKGHGSTFSFSLKTFNAADCEAIKTAQAGKEPVGIIHSSID</sequence>
<evidence type="ECO:0000256" key="6">
    <source>
        <dbReference type="ARBA" id="ARBA00023012"/>
    </source>
</evidence>
<keyword evidence="3" id="KW-0597">Phosphoprotein</keyword>
<dbReference type="InterPro" id="IPR003661">
    <property type="entry name" value="HisK_dim/P_dom"/>
</dbReference>
<evidence type="ECO:0000259" key="9">
    <source>
        <dbReference type="PROSITE" id="PS50109"/>
    </source>
</evidence>
<dbReference type="SMART" id="SM00388">
    <property type="entry name" value="HisKA"/>
    <property type="match status" value="1"/>
</dbReference>
<dbReference type="PRINTS" id="PR00344">
    <property type="entry name" value="BCTRLSENSOR"/>
</dbReference>
<protein>
    <recommendedName>
        <fullName evidence="2">histidine kinase</fullName>
        <ecNumber evidence="2">2.7.13.3</ecNumber>
    </recommendedName>
</protein>
<dbReference type="PANTHER" id="PTHR43711:SF31">
    <property type="entry name" value="HISTIDINE KINASE"/>
    <property type="match status" value="1"/>
</dbReference>
<dbReference type="InterPro" id="IPR029016">
    <property type="entry name" value="GAF-like_dom_sf"/>
</dbReference>
<dbReference type="CDD" id="cd00082">
    <property type="entry name" value="HisKA"/>
    <property type="match status" value="1"/>
</dbReference>
<keyword evidence="8" id="KW-0175">Coiled coil</keyword>
<dbReference type="InterPro" id="IPR003018">
    <property type="entry name" value="GAF"/>
</dbReference>
<dbReference type="InterPro" id="IPR004358">
    <property type="entry name" value="Sig_transdc_His_kin-like_C"/>
</dbReference>
<keyword evidence="5" id="KW-0418">Kinase</keyword>
<dbReference type="GO" id="GO:0000155">
    <property type="term" value="F:phosphorelay sensor kinase activity"/>
    <property type="evidence" value="ECO:0007669"/>
    <property type="project" value="InterPro"/>
</dbReference>
<keyword evidence="4" id="KW-0808">Transferase</keyword>
<dbReference type="PANTHER" id="PTHR43711">
    <property type="entry name" value="TWO-COMPONENT HISTIDINE KINASE"/>
    <property type="match status" value="1"/>
</dbReference>
<feature type="domain" description="Histidine kinase" evidence="9">
    <location>
        <begin position="222"/>
        <end position="446"/>
    </location>
</feature>
<dbReference type="Gene3D" id="3.30.565.10">
    <property type="entry name" value="Histidine kinase-like ATPase, C-terminal domain"/>
    <property type="match status" value="1"/>
</dbReference>
<evidence type="ECO:0000313" key="10">
    <source>
        <dbReference type="EMBL" id="OGG07665.1"/>
    </source>
</evidence>
<evidence type="ECO:0000256" key="3">
    <source>
        <dbReference type="ARBA" id="ARBA00022553"/>
    </source>
</evidence>
<dbReference type="InterPro" id="IPR005467">
    <property type="entry name" value="His_kinase_dom"/>
</dbReference>
<feature type="coiled-coil region" evidence="8">
    <location>
        <begin position="188"/>
        <end position="215"/>
    </location>
</feature>
<evidence type="ECO:0000313" key="11">
    <source>
        <dbReference type="Proteomes" id="UP000178681"/>
    </source>
</evidence>
<dbReference type="SUPFAM" id="SSF47384">
    <property type="entry name" value="Homodimeric domain of signal transducing histidine kinase"/>
    <property type="match status" value="1"/>
</dbReference>